<feature type="region of interest" description="Disordered" evidence="1">
    <location>
        <begin position="796"/>
        <end position="815"/>
    </location>
</feature>
<gene>
    <name evidence="3" type="ORF">UC8_53480</name>
</gene>
<keyword evidence="4" id="KW-1185">Reference proteome</keyword>
<evidence type="ECO:0000256" key="2">
    <source>
        <dbReference type="SAM" id="Phobius"/>
    </source>
</evidence>
<keyword evidence="2" id="KW-1133">Transmembrane helix</keyword>
<protein>
    <submittedName>
        <fullName evidence="3">Uncharacterized protein</fullName>
    </submittedName>
</protein>
<evidence type="ECO:0000256" key="1">
    <source>
        <dbReference type="SAM" id="MobiDB-lite"/>
    </source>
</evidence>
<dbReference type="Pfam" id="PF13779">
    <property type="entry name" value="DUF4175"/>
    <property type="match status" value="1"/>
</dbReference>
<evidence type="ECO:0000313" key="4">
    <source>
        <dbReference type="Proteomes" id="UP000325286"/>
    </source>
</evidence>
<dbReference type="KEGG" id="rul:UC8_53480"/>
<accession>A0A5B9R8U1</accession>
<dbReference type="RefSeq" id="WP_068132583.1">
    <property type="nucleotide sequence ID" value="NZ_CP042914.1"/>
</dbReference>
<dbReference type="OrthoDB" id="221492at2"/>
<feature type="region of interest" description="Disordered" evidence="1">
    <location>
        <begin position="1"/>
        <end position="26"/>
    </location>
</feature>
<keyword evidence="2" id="KW-0472">Membrane</keyword>
<name>A0A5B9R8U1_9BACT</name>
<feature type="region of interest" description="Disordered" evidence="1">
    <location>
        <begin position="768"/>
        <end position="790"/>
    </location>
</feature>
<reference evidence="3 4" key="1">
    <citation type="submission" date="2019-08" db="EMBL/GenBank/DDBJ databases">
        <title>Deep-cultivation of Planctomycetes and their phenomic and genomic characterization uncovers novel biology.</title>
        <authorList>
            <person name="Wiegand S."/>
            <person name="Jogler M."/>
            <person name="Boedeker C."/>
            <person name="Pinto D."/>
            <person name="Vollmers J."/>
            <person name="Rivas-Marin E."/>
            <person name="Kohn T."/>
            <person name="Peeters S.H."/>
            <person name="Heuer A."/>
            <person name="Rast P."/>
            <person name="Oberbeckmann S."/>
            <person name="Bunk B."/>
            <person name="Jeske O."/>
            <person name="Meyerdierks A."/>
            <person name="Storesund J.E."/>
            <person name="Kallscheuer N."/>
            <person name="Luecker S."/>
            <person name="Lage O.M."/>
            <person name="Pohl T."/>
            <person name="Merkel B.J."/>
            <person name="Hornburger P."/>
            <person name="Mueller R.-W."/>
            <person name="Bruemmer F."/>
            <person name="Labrenz M."/>
            <person name="Spormann A.M."/>
            <person name="Op den Camp H."/>
            <person name="Overmann J."/>
            <person name="Amann R."/>
            <person name="Jetten M.S.M."/>
            <person name="Mascher T."/>
            <person name="Medema M.H."/>
            <person name="Devos D.P."/>
            <person name="Kaster A.-K."/>
            <person name="Ovreas L."/>
            <person name="Rohde M."/>
            <person name="Galperin M.Y."/>
            <person name="Jogler C."/>
        </authorList>
    </citation>
    <scope>NUCLEOTIDE SEQUENCE [LARGE SCALE GENOMIC DNA]</scope>
    <source>
        <strain evidence="3 4">UC8</strain>
    </source>
</reference>
<organism evidence="3 4">
    <name type="scientific">Roseimaritima ulvae</name>
    <dbReference type="NCBI Taxonomy" id="980254"/>
    <lineage>
        <taxon>Bacteria</taxon>
        <taxon>Pseudomonadati</taxon>
        <taxon>Planctomycetota</taxon>
        <taxon>Planctomycetia</taxon>
        <taxon>Pirellulales</taxon>
        <taxon>Pirellulaceae</taxon>
        <taxon>Roseimaritima</taxon>
    </lineage>
</organism>
<feature type="region of interest" description="Disordered" evidence="1">
    <location>
        <begin position="945"/>
        <end position="979"/>
    </location>
</feature>
<feature type="transmembrane region" description="Helical" evidence="2">
    <location>
        <begin position="179"/>
        <end position="199"/>
    </location>
</feature>
<dbReference type="EMBL" id="CP042914">
    <property type="protein sequence ID" value="QEG43301.1"/>
    <property type="molecule type" value="Genomic_DNA"/>
</dbReference>
<feature type="compositionally biased region" description="Polar residues" evidence="1">
    <location>
        <begin position="945"/>
        <end position="956"/>
    </location>
</feature>
<feature type="region of interest" description="Disordered" evidence="1">
    <location>
        <begin position="828"/>
        <end position="851"/>
    </location>
</feature>
<evidence type="ECO:0000313" key="3">
    <source>
        <dbReference type="EMBL" id="QEG43301.1"/>
    </source>
</evidence>
<keyword evidence="2" id="KW-0812">Transmembrane</keyword>
<dbReference type="InterPro" id="IPR012683">
    <property type="entry name" value="CHP02302_TM"/>
</dbReference>
<dbReference type="AlphaFoldDB" id="A0A5B9R8U1"/>
<feature type="transmembrane region" description="Helical" evidence="2">
    <location>
        <begin position="85"/>
        <end position="103"/>
    </location>
</feature>
<feature type="compositionally biased region" description="Low complexity" evidence="1">
    <location>
        <begin position="13"/>
        <end position="26"/>
    </location>
</feature>
<feature type="region of interest" description="Disordered" evidence="1">
    <location>
        <begin position="1000"/>
        <end position="1026"/>
    </location>
</feature>
<proteinExistence type="predicted"/>
<feature type="transmembrane region" description="Helical" evidence="2">
    <location>
        <begin position="57"/>
        <end position="79"/>
    </location>
</feature>
<sequence>MPSQTPPERSSEVAVAAPPAADTSSADTLPAETAVSTLLGRVERVARRATWWFRLRAMMLLVAVVLLSLGTLVAIDWIWKTPPSAVRYALSILAAVALLAAFWRWARPACSRRAGLLETARRIEYRFPQLSDRLSSLVALAAAGQTPQSVSLVALAADETESQARDLDFSEALDGRRMGWAATALVVVLGLAIGAAYWGPQVVRQGLVRLATPWNASPWPRTDYLALQIEDAVLAGQPVAVVVQNLADPPQPLPRDARVQYRSGSSSPTTVAVDRDSGRATLDLPGSETWFDVRATGGDDDTMRWRRVEIVPPPQLTQAAFLVTPPSASGAEAFTETGRRFAVPQHSRLDFTAHSDRPIQSARLLVASPEQQIPLQVDSPGQGLTGQTITGQWQPETSADSLQVSVAWTDADGLSGVYSRRWQVTLVRDTPPEVRWTMAGEDLRVTRNAVLELSFVARDNYGLVASGLQWTSALAEPPIDAEEAAEWPYYQAEASPQQTRNVTLSVAELAGSDSSSGAAWRLQAVAEDTAGQVGHSLPLRVYLLSEQDLLTELTKDSQQVLEQVRAAVRSQQIAAERTREAALQSDPGRRQDSLNIAQAAQQQALQQVEGPAAALPVAEQIAGRAATNQLQSTFLENVQQAAEQLAQLRERNLQPSAQTLEAAVNQDAGSPSPAVLADLADRQAAAAEQLQRIGEQLAAGLESQLVAESIRDAAAAQQRLAAASRRVGGEDAEGGQQQDLADALADQQRDVARQTERLQDRLQDMAAAARQNGQTGQRLNDAAEQLSGQQIADRMRDAADDLQQQQSDAAADAQQAIARDMRRIASEFADSQDASGSRDAGRLAEQAARLAQRQREVSQQIAETLRREGVDSETAIAQQSDTLEAVERLRPDLESMPLFPAALDQAEQRMESALARMQRSPTDSQAYEDARDAGQRLDEIASAIEQSARTESSSEQANADADPPPSEEAADGAEDNPQSLPIASLFLVRSMQTRLRNETAELNEQAVEPESDEAMTRIRQQRQQLSQQQAQLAQRLQALLNDFPSAAAASPQEEVDNE</sequence>
<dbReference type="Proteomes" id="UP000325286">
    <property type="component" value="Chromosome"/>
</dbReference>
<feature type="compositionally biased region" description="Low complexity" evidence="1">
    <location>
        <begin position="801"/>
        <end position="815"/>
    </location>
</feature>
<feature type="region of interest" description="Disordered" evidence="1">
    <location>
        <begin position="909"/>
        <end position="932"/>
    </location>
</feature>